<feature type="compositionally biased region" description="Basic and acidic residues" evidence="1">
    <location>
        <begin position="25"/>
        <end position="44"/>
    </location>
</feature>
<evidence type="ECO:0000313" key="2">
    <source>
        <dbReference type="EMBL" id="GFR81997.1"/>
    </source>
</evidence>
<reference evidence="2 3" key="1">
    <citation type="journal article" date="2021" name="Elife">
        <title>Chloroplast acquisition without the gene transfer in kleptoplastic sea slugs, Plakobranchus ocellatus.</title>
        <authorList>
            <person name="Maeda T."/>
            <person name="Takahashi S."/>
            <person name="Yoshida T."/>
            <person name="Shimamura S."/>
            <person name="Takaki Y."/>
            <person name="Nagai Y."/>
            <person name="Toyoda A."/>
            <person name="Suzuki Y."/>
            <person name="Arimoto A."/>
            <person name="Ishii H."/>
            <person name="Satoh N."/>
            <person name="Nishiyama T."/>
            <person name="Hasebe M."/>
            <person name="Maruyama T."/>
            <person name="Minagawa J."/>
            <person name="Obokata J."/>
            <person name="Shigenobu S."/>
        </authorList>
    </citation>
    <scope>NUCLEOTIDE SEQUENCE [LARGE SCALE GENOMIC DNA]</scope>
</reference>
<feature type="region of interest" description="Disordered" evidence="1">
    <location>
        <begin position="25"/>
        <end position="96"/>
    </location>
</feature>
<protein>
    <recommendedName>
        <fullName evidence="4">CTNNB1 binding N-teminal domain-containing protein</fullName>
    </recommendedName>
</protein>
<keyword evidence="3" id="KW-1185">Reference proteome</keyword>
<evidence type="ECO:0000313" key="3">
    <source>
        <dbReference type="Proteomes" id="UP000762676"/>
    </source>
</evidence>
<feature type="compositionally biased region" description="Basic and acidic residues" evidence="1">
    <location>
        <begin position="57"/>
        <end position="67"/>
    </location>
</feature>
<evidence type="ECO:0008006" key="4">
    <source>
        <dbReference type="Google" id="ProtNLM"/>
    </source>
</evidence>
<name>A0AAV4G8E3_9GAST</name>
<dbReference type="EMBL" id="BMAT01011922">
    <property type="protein sequence ID" value="GFR81997.1"/>
    <property type="molecule type" value="Genomic_DNA"/>
</dbReference>
<gene>
    <name evidence="2" type="ORF">ElyMa_005938900</name>
</gene>
<evidence type="ECO:0000256" key="1">
    <source>
        <dbReference type="SAM" id="MobiDB-lite"/>
    </source>
</evidence>
<dbReference type="AlphaFoldDB" id="A0AAV4G8E3"/>
<comment type="caution">
    <text evidence="2">The sequence shown here is derived from an EMBL/GenBank/DDBJ whole genome shotgun (WGS) entry which is preliminary data.</text>
</comment>
<organism evidence="2 3">
    <name type="scientific">Elysia marginata</name>
    <dbReference type="NCBI Taxonomy" id="1093978"/>
    <lineage>
        <taxon>Eukaryota</taxon>
        <taxon>Metazoa</taxon>
        <taxon>Spiralia</taxon>
        <taxon>Lophotrochozoa</taxon>
        <taxon>Mollusca</taxon>
        <taxon>Gastropoda</taxon>
        <taxon>Heterobranchia</taxon>
        <taxon>Euthyneura</taxon>
        <taxon>Panpulmonata</taxon>
        <taxon>Sacoglossa</taxon>
        <taxon>Placobranchoidea</taxon>
        <taxon>Plakobranchidae</taxon>
        <taxon>Elysia</taxon>
    </lineage>
</organism>
<accession>A0AAV4G8E3</accession>
<dbReference type="Proteomes" id="UP000762676">
    <property type="component" value="Unassembled WGS sequence"/>
</dbReference>
<proteinExistence type="predicted"/>
<sequence length="96" mass="10512">MPRQDCACGSSPEDAGENKVNKVNSELENKPGPRDIIASEHDDPPSLTSINIEELEDRFGSTRKNAEDNESLDSVSTKINTEDLGDPSDTSLRFSF</sequence>
<feature type="region of interest" description="Disordered" evidence="1">
    <location>
        <begin position="1"/>
        <end position="20"/>
    </location>
</feature>